<name>A0AAP5IDS8_9CYAN</name>
<keyword evidence="1" id="KW-1277">Toxin-antitoxin system</keyword>
<keyword evidence="3" id="KW-1185">Reference proteome</keyword>
<dbReference type="InterPro" id="IPR007712">
    <property type="entry name" value="RelE/ParE_toxin"/>
</dbReference>
<evidence type="ECO:0000256" key="1">
    <source>
        <dbReference type="ARBA" id="ARBA00022649"/>
    </source>
</evidence>
<dbReference type="Proteomes" id="UP000667802">
    <property type="component" value="Unassembled WGS sequence"/>
</dbReference>
<organism evidence="2 3">
    <name type="scientific">Aetokthonos hydrillicola Thurmond2011</name>
    <dbReference type="NCBI Taxonomy" id="2712845"/>
    <lineage>
        <taxon>Bacteria</taxon>
        <taxon>Bacillati</taxon>
        <taxon>Cyanobacteriota</taxon>
        <taxon>Cyanophyceae</taxon>
        <taxon>Nostocales</taxon>
        <taxon>Hapalosiphonaceae</taxon>
        <taxon>Aetokthonos</taxon>
    </lineage>
</organism>
<dbReference type="Pfam" id="PF05016">
    <property type="entry name" value="ParE_toxin"/>
    <property type="match status" value="1"/>
</dbReference>
<evidence type="ECO:0000313" key="2">
    <source>
        <dbReference type="EMBL" id="MDR9898509.1"/>
    </source>
</evidence>
<dbReference type="EMBL" id="JAALHA020000018">
    <property type="protein sequence ID" value="MDR9898509.1"/>
    <property type="molecule type" value="Genomic_DNA"/>
</dbReference>
<proteinExistence type="predicted"/>
<evidence type="ECO:0000313" key="3">
    <source>
        <dbReference type="Proteomes" id="UP000667802"/>
    </source>
</evidence>
<comment type="caution">
    <text evidence="2">The sequence shown here is derived from an EMBL/GenBank/DDBJ whole genome shotgun (WGS) entry which is preliminary data.</text>
</comment>
<protein>
    <submittedName>
        <fullName evidence="2">Type II toxin-antitoxin system RelE/ParE family toxin</fullName>
    </submittedName>
</protein>
<sequence>MNYALVFRPEVRDELDEVYNWYESQQLGLGDQFLDCIDETLNFICLLPESYPVVYRDVRRAVVKRFPYAVYYRIISSRVIVTAVFHGSRNPKGWQKRS</sequence>
<gene>
    <name evidence="2" type="ORF">G7B40_028715</name>
</gene>
<accession>A0AAP5IDS8</accession>
<dbReference type="AlphaFoldDB" id="A0AAP5IDS8"/>
<reference evidence="3" key="1">
    <citation type="journal article" date="2021" name="Science">
        <title>Hunting the eagle killer: A cyanobacterial neurotoxin causes vacuolar myelinopathy.</title>
        <authorList>
            <person name="Breinlinger S."/>
            <person name="Phillips T.J."/>
            <person name="Haram B.N."/>
            <person name="Mares J."/>
            <person name="Martinez Yerena J.A."/>
            <person name="Hrouzek P."/>
            <person name="Sobotka R."/>
            <person name="Henderson W.M."/>
            <person name="Schmieder P."/>
            <person name="Williams S.M."/>
            <person name="Lauderdale J.D."/>
            <person name="Wilde H.D."/>
            <person name="Gerrin W."/>
            <person name="Kust A."/>
            <person name="Washington J.W."/>
            <person name="Wagner C."/>
            <person name="Geier B."/>
            <person name="Liebeke M."/>
            <person name="Enke H."/>
            <person name="Niedermeyer T.H.J."/>
            <person name="Wilde S.B."/>
        </authorList>
    </citation>
    <scope>NUCLEOTIDE SEQUENCE [LARGE SCALE GENOMIC DNA]</scope>
    <source>
        <strain evidence="3">Thurmond2011</strain>
    </source>
</reference>
<dbReference type="InterPro" id="IPR035093">
    <property type="entry name" value="RelE/ParE_toxin_dom_sf"/>
</dbReference>
<dbReference type="RefSeq" id="WP_208342896.1">
    <property type="nucleotide sequence ID" value="NZ_CAWQFN010000219.1"/>
</dbReference>
<dbReference type="Gene3D" id="3.30.2310.20">
    <property type="entry name" value="RelE-like"/>
    <property type="match status" value="1"/>
</dbReference>